<keyword evidence="5 12" id="KW-0963">Cytoplasm</keyword>
<dbReference type="SUPFAM" id="SSF75217">
    <property type="entry name" value="alpha/beta knot"/>
    <property type="match status" value="1"/>
</dbReference>
<dbReference type="OrthoDB" id="9815641at2"/>
<evidence type="ECO:0000256" key="8">
    <source>
        <dbReference type="ARBA" id="ARBA00022679"/>
    </source>
</evidence>
<dbReference type="Gene3D" id="2.40.240.20">
    <property type="entry name" value="Hypothetical PUA domain-like, domain 1"/>
    <property type="match status" value="1"/>
</dbReference>
<proteinExistence type="inferred from homology"/>
<comment type="function">
    <text evidence="10 12">Specifically methylates the N3 position of the uracil ring of uridine 1498 (m3U1498) in 16S rRNA. Acts on the fully assembled 30S ribosomal subunit.</text>
</comment>
<keyword evidence="16" id="KW-1185">Reference proteome</keyword>
<evidence type="ECO:0000256" key="3">
    <source>
        <dbReference type="ARBA" id="ARBA00012328"/>
    </source>
</evidence>
<dbReference type="SUPFAM" id="SSF88697">
    <property type="entry name" value="PUA domain-like"/>
    <property type="match status" value="1"/>
</dbReference>
<protein>
    <recommendedName>
        <fullName evidence="4 12">Ribosomal RNA small subunit methyltransferase E</fullName>
        <ecNumber evidence="3 12">2.1.1.193</ecNumber>
    </recommendedName>
</protein>
<comment type="caution">
    <text evidence="15">The sequence shown here is derived from an EMBL/GenBank/DDBJ whole genome shotgun (WGS) entry which is preliminary data.</text>
</comment>
<keyword evidence="9 12" id="KW-0949">S-adenosyl-L-methionine</keyword>
<evidence type="ECO:0000256" key="1">
    <source>
        <dbReference type="ARBA" id="ARBA00004496"/>
    </source>
</evidence>
<dbReference type="Pfam" id="PF20260">
    <property type="entry name" value="PUA_4"/>
    <property type="match status" value="1"/>
</dbReference>
<dbReference type="AlphaFoldDB" id="A0A3N5ZA46"/>
<evidence type="ECO:0000256" key="7">
    <source>
        <dbReference type="ARBA" id="ARBA00022603"/>
    </source>
</evidence>
<keyword evidence="8 12" id="KW-0808">Transferase</keyword>
<dbReference type="Gene3D" id="3.40.1280.10">
    <property type="match status" value="1"/>
</dbReference>
<dbReference type="GO" id="GO:0070475">
    <property type="term" value="P:rRNA base methylation"/>
    <property type="evidence" value="ECO:0007669"/>
    <property type="project" value="TreeGrafter"/>
</dbReference>
<dbReference type="EMBL" id="RPOK01000001">
    <property type="protein sequence ID" value="RPJ67924.1"/>
    <property type="molecule type" value="Genomic_DNA"/>
</dbReference>
<organism evidence="15 16">
    <name type="scientific">Alteromonas sediminis</name>
    <dbReference type="NCBI Taxonomy" id="2259342"/>
    <lineage>
        <taxon>Bacteria</taxon>
        <taxon>Pseudomonadati</taxon>
        <taxon>Pseudomonadota</taxon>
        <taxon>Gammaproteobacteria</taxon>
        <taxon>Alteromonadales</taxon>
        <taxon>Alteromonadaceae</taxon>
        <taxon>Alteromonas/Salinimonas group</taxon>
        <taxon>Alteromonas</taxon>
    </lineage>
</organism>
<dbReference type="Pfam" id="PF04452">
    <property type="entry name" value="Methyltrans_RNA"/>
    <property type="match status" value="1"/>
</dbReference>
<accession>A0A3N5ZA46</accession>
<evidence type="ECO:0000256" key="6">
    <source>
        <dbReference type="ARBA" id="ARBA00022552"/>
    </source>
</evidence>
<dbReference type="Proteomes" id="UP000275281">
    <property type="component" value="Unassembled WGS sequence"/>
</dbReference>
<dbReference type="PANTHER" id="PTHR30027:SF3">
    <property type="entry name" value="16S RRNA (URACIL(1498)-N(3))-METHYLTRANSFERASE"/>
    <property type="match status" value="1"/>
</dbReference>
<dbReference type="InterPro" id="IPR029028">
    <property type="entry name" value="Alpha/beta_knot_MTases"/>
</dbReference>
<dbReference type="NCBIfam" id="NF008692">
    <property type="entry name" value="PRK11713.1-5"/>
    <property type="match status" value="1"/>
</dbReference>
<dbReference type="PIRSF" id="PIRSF015601">
    <property type="entry name" value="MTase_slr0722"/>
    <property type="match status" value="1"/>
</dbReference>
<dbReference type="InterPro" id="IPR046887">
    <property type="entry name" value="RsmE_PUA-like"/>
</dbReference>
<dbReference type="CDD" id="cd18084">
    <property type="entry name" value="RsmE-like"/>
    <property type="match status" value="1"/>
</dbReference>
<keyword evidence="7 12" id="KW-0489">Methyltransferase</keyword>
<dbReference type="PANTHER" id="PTHR30027">
    <property type="entry name" value="RIBOSOMAL RNA SMALL SUBUNIT METHYLTRANSFERASE E"/>
    <property type="match status" value="1"/>
</dbReference>
<dbReference type="NCBIfam" id="TIGR00046">
    <property type="entry name" value="RsmE family RNA methyltransferase"/>
    <property type="match status" value="1"/>
</dbReference>
<evidence type="ECO:0000313" key="15">
    <source>
        <dbReference type="EMBL" id="RPJ67924.1"/>
    </source>
</evidence>
<sequence length="244" mass="27212">MRIPRFFHPDQLSVDTDVALSPDALHHCVNVLRLRVGANLILFDGTGKEFVGEIIQSEKRRVIVALNTEIALDPQSPLTLHLAQGVSKGDRMEWVLQKATELGVTDITPVITERCNVKLDESRWQKKHEQWKKVVIGACEQSGRNTLPVLHPVTALTDFLAQSTTQNRLILTPDAEQTFNNLQTTARDGFRLIIGPEGGLSDLETNQAREKGYQPMRFGPRILRTETAAIASIATLQSRFGDLI</sequence>
<evidence type="ECO:0000256" key="2">
    <source>
        <dbReference type="ARBA" id="ARBA00005528"/>
    </source>
</evidence>
<evidence type="ECO:0000259" key="13">
    <source>
        <dbReference type="Pfam" id="PF04452"/>
    </source>
</evidence>
<name>A0A3N5ZA46_9ALTE</name>
<dbReference type="RefSeq" id="WP_124025927.1">
    <property type="nucleotide sequence ID" value="NZ_JBHRSN010000005.1"/>
</dbReference>
<dbReference type="InterPro" id="IPR046886">
    <property type="entry name" value="RsmE_MTase_dom"/>
</dbReference>
<comment type="subcellular location">
    <subcellularLocation>
        <location evidence="1 12">Cytoplasm</location>
    </subcellularLocation>
</comment>
<dbReference type="InterPro" id="IPR006700">
    <property type="entry name" value="RsmE"/>
</dbReference>
<evidence type="ECO:0000259" key="14">
    <source>
        <dbReference type="Pfam" id="PF20260"/>
    </source>
</evidence>
<evidence type="ECO:0000313" key="16">
    <source>
        <dbReference type="Proteomes" id="UP000275281"/>
    </source>
</evidence>
<evidence type="ECO:0000256" key="10">
    <source>
        <dbReference type="ARBA" id="ARBA00025699"/>
    </source>
</evidence>
<feature type="domain" description="Ribosomal RNA small subunit methyltransferase E methyltransferase" evidence="13">
    <location>
        <begin position="75"/>
        <end position="237"/>
    </location>
</feature>
<evidence type="ECO:0000256" key="4">
    <source>
        <dbReference type="ARBA" id="ARBA00013673"/>
    </source>
</evidence>
<comment type="similarity">
    <text evidence="2 12">Belongs to the RNA methyltransferase RsmE family.</text>
</comment>
<dbReference type="InterPro" id="IPR029026">
    <property type="entry name" value="tRNA_m1G_MTases_N"/>
</dbReference>
<evidence type="ECO:0000256" key="12">
    <source>
        <dbReference type="PIRNR" id="PIRNR015601"/>
    </source>
</evidence>
<comment type="catalytic activity">
    <reaction evidence="11 12">
        <text>uridine(1498) in 16S rRNA + S-adenosyl-L-methionine = N(3)-methyluridine(1498) in 16S rRNA + S-adenosyl-L-homocysteine + H(+)</text>
        <dbReference type="Rhea" id="RHEA:42920"/>
        <dbReference type="Rhea" id="RHEA-COMP:10283"/>
        <dbReference type="Rhea" id="RHEA-COMP:10284"/>
        <dbReference type="ChEBI" id="CHEBI:15378"/>
        <dbReference type="ChEBI" id="CHEBI:57856"/>
        <dbReference type="ChEBI" id="CHEBI:59789"/>
        <dbReference type="ChEBI" id="CHEBI:65315"/>
        <dbReference type="ChEBI" id="CHEBI:74502"/>
        <dbReference type="EC" id="2.1.1.193"/>
    </reaction>
</comment>
<reference evidence="15 16" key="1">
    <citation type="submission" date="2018-11" db="EMBL/GenBank/DDBJ databases">
        <authorList>
            <person name="Ye M.-Q."/>
            <person name="Du Z.-J."/>
        </authorList>
    </citation>
    <scope>NUCLEOTIDE SEQUENCE [LARGE SCALE GENOMIC DNA]</scope>
    <source>
        <strain evidence="15 16">U0105</strain>
    </source>
</reference>
<feature type="domain" description="Ribosomal RNA small subunit methyltransferase E PUA-like" evidence="14">
    <location>
        <begin position="22"/>
        <end position="64"/>
    </location>
</feature>
<evidence type="ECO:0000256" key="9">
    <source>
        <dbReference type="ARBA" id="ARBA00022691"/>
    </source>
</evidence>
<evidence type="ECO:0000256" key="11">
    <source>
        <dbReference type="ARBA" id="ARBA00047944"/>
    </source>
</evidence>
<dbReference type="InterPro" id="IPR015947">
    <property type="entry name" value="PUA-like_sf"/>
</dbReference>
<gene>
    <name evidence="15" type="ORF">DRW07_00480</name>
</gene>
<dbReference type="GO" id="GO:0005737">
    <property type="term" value="C:cytoplasm"/>
    <property type="evidence" value="ECO:0007669"/>
    <property type="project" value="UniProtKB-SubCell"/>
</dbReference>
<evidence type="ECO:0000256" key="5">
    <source>
        <dbReference type="ARBA" id="ARBA00022490"/>
    </source>
</evidence>
<keyword evidence="6 12" id="KW-0698">rRNA processing</keyword>
<dbReference type="GO" id="GO:0070042">
    <property type="term" value="F:rRNA (uridine-N3-)-methyltransferase activity"/>
    <property type="evidence" value="ECO:0007669"/>
    <property type="project" value="TreeGrafter"/>
</dbReference>
<dbReference type="EC" id="2.1.1.193" evidence="3 12"/>